<dbReference type="AlphaFoldDB" id="A0AAE0Z5K3"/>
<comment type="caution">
    <text evidence="1">The sequence shown here is derived from an EMBL/GenBank/DDBJ whole genome shotgun (WGS) entry which is preliminary data.</text>
</comment>
<name>A0AAE0Z5K3_9GAST</name>
<reference evidence="1" key="1">
    <citation type="journal article" date="2023" name="G3 (Bethesda)">
        <title>A reference genome for the long-term kleptoplast-retaining sea slug Elysia crispata morphotype clarki.</title>
        <authorList>
            <person name="Eastman K.E."/>
            <person name="Pendleton A.L."/>
            <person name="Shaikh M.A."/>
            <person name="Suttiyut T."/>
            <person name="Ogas R."/>
            <person name="Tomko P."/>
            <person name="Gavelis G."/>
            <person name="Widhalm J.R."/>
            <person name="Wisecaver J.H."/>
        </authorList>
    </citation>
    <scope>NUCLEOTIDE SEQUENCE</scope>
    <source>
        <strain evidence="1">ECLA1</strain>
    </source>
</reference>
<evidence type="ECO:0000313" key="2">
    <source>
        <dbReference type="Proteomes" id="UP001283361"/>
    </source>
</evidence>
<gene>
    <name evidence="1" type="ORF">RRG08_052544</name>
</gene>
<accession>A0AAE0Z5K3</accession>
<keyword evidence="2" id="KW-1185">Reference proteome</keyword>
<organism evidence="1 2">
    <name type="scientific">Elysia crispata</name>
    <name type="common">lettuce slug</name>
    <dbReference type="NCBI Taxonomy" id="231223"/>
    <lineage>
        <taxon>Eukaryota</taxon>
        <taxon>Metazoa</taxon>
        <taxon>Spiralia</taxon>
        <taxon>Lophotrochozoa</taxon>
        <taxon>Mollusca</taxon>
        <taxon>Gastropoda</taxon>
        <taxon>Heterobranchia</taxon>
        <taxon>Euthyneura</taxon>
        <taxon>Panpulmonata</taxon>
        <taxon>Sacoglossa</taxon>
        <taxon>Placobranchoidea</taxon>
        <taxon>Plakobranchidae</taxon>
        <taxon>Elysia</taxon>
    </lineage>
</organism>
<evidence type="ECO:0000313" key="1">
    <source>
        <dbReference type="EMBL" id="KAK3763209.1"/>
    </source>
</evidence>
<proteinExistence type="predicted"/>
<dbReference type="Proteomes" id="UP001283361">
    <property type="component" value="Unassembled WGS sequence"/>
</dbReference>
<dbReference type="EMBL" id="JAWDGP010004589">
    <property type="protein sequence ID" value="KAK3763209.1"/>
    <property type="molecule type" value="Genomic_DNA"/>
</dbReference>
<protein>
    <submittedName>
        <fullName evidence="1">Uncharacterized protein</fullName>
    </submittedName>
</protein>
<sequence length="77" mass="8617">MSKINLIGQLDSKFDTLQSSRGTRSYIKRSRGHMPTNRGSNLKAARHITLFYIKARPDSKLKAMSVQLNSLRSSGHG</sequence>